<dbReference type="Proteomes" id="UP001226720">
    <property type="component" value="Unassembled WGS sequence"/>
</dbReference>
<evidence type="ECO:0000256" key="1">
    <source>
        <dbReference type="SAM" id="Phobius"/>
    </source>
</evidence>
<evidence type="ECO:0000313" key="3">
    <source>
        <dbReference type="Proteomes" id="UP001226720"/>
    </source>
</evidence>
<gene>
    <name evidence="2" type="ORF">QO000_002485</name>
</gene>
<keyword evidence="1" id="KW-0472">Membrane</keyword>
<evidence type="ECO:0000313" key="2">
    <source>
        <dbReference type="EMBL" id="MDQ0483503.1"/>
    </source>
</evidence>
<dbReference type="RefSeq" id="WP_301552169.1">
    <property type="nucleotide sequence ID" value="NZ_JAQRMZ010000006.1"/>
</dbReference>
<keyword evidence="1" id="KW-0812">Transmembrane</keyword>
<dbReference type="GeneID" id="301327784"/>
<organism evidence="2 3">
    <name type="scientific">Guptibacillus hwajinpoensis</name>
    <dbReference type="NCBI Taxonomy" id="208199"/>
    <lineage>
        <taxon>Bacteria</taxon>
        <taxon>Bacillati</taxon>
        <taxon>Bacillota</taxon>
        <taxon>Bacilli</taxon>
        <taxon>Bacillales</taxon>
        <taxon>Guptibacillaceae</taxon>
        <taxon>Guptibacillus</taxon>
    </lineage>
</organism>
<feature type="transmembrane region" description="Helical" evidence="1">
    <location>
        <begin position="27"/>
        <end position="45"/>
    </location>
</feature>
<dbReference type="EMBL" id="JAUSWM010000004">
    <property type="protein sequence ID" value="MDQ0483503.1"/>
    <property type="molecule type" value="Genomic_DNA"/>
</dbReference>
<proteinExistence type="predicted"/>
<keyword evidence="1" id="KW-1133">Transmembrane helix</keyword>
<reference evidence="2" key="1">
    <citation type="submission" date="2023-07" db="EMBL/GenBank/DDBJ databases">
        <title>Genomic Encyclopedia of Type Strains, Phase IV (KMG-IV): sequencing the most valuable type-strain genomes for metagenomic binning, comparative biology and taxonomic classification.</title>
        <authorList>
            <person name="Goeker M."/>
        </authorList>
    </citation>
    <scope>NUCLEOTIDE SEQUENCE [LARGE SCALE GENOMIC DNA]</scope>
    <source>
        <strain evidence="2">JSM 076093</strain>
    </source>
</reference>
<protein>
    <submittedName>
        <fullName evidence="2">Uncharacterized protein</fullName>
    </submittedName>
</protein>
<name>A0ABU0K532_9BACL</name>
<accession>A0ABU0K532</accession>
<comment type="caution">
    <text evidence="2">The sequence shown here is derived from an EMBL/GenBank/DDBJ whole genome shotgun (WGS) entry which is preliminary data.</text>
</comment>
<keyword evidence="3" id="KW-1185">Reference proteome</keyword>
<sequence length="46" mass="5210">MKSETSYRMLALEKFNAETNWSENNRLFNYSIAGIGAIISILSIVI</sequence>